<accession>A0ABS8ZA31</accession>
<feature type="transmembrane region" description="Helical" evidence="6">
    <location>
        <begin position="220"/>
        <end position="241"/>
    </location>
</feature>
<dbReference type="PANTHER" id="PTHR43027">
    <property type="entry name" value="DOXORUBICIN RESISTANCE ABC TRANSPORTER PERMEASE PROTEIN DRRC-RELATED"/>
    <property type="match status" value="1"/>
</dbReference>
<keyword evidence="6" id="KW-1003">Cell membrane</keyword>
<dbReference type="InterPro" id="IPR047817">
    <property type="entry name" value="ABC2_TM_bact-type"/>
</dbReference>
<evidence type="ECO:0000256" key="2">
    <source>
        <dbReference type="ARBA" id="ARBA00022692"/>
    </source>
</evidence>
<keyword evidence="4 6" id="KW-0472">Membrane</keyword>
<reference evidence="8 9" key="1">
    <citation type="submission" date="2021-12" db="EMBL/GenBank/DDBJ databases">
        <title>Genome sequence of Kibdelosporangium philippinense ATCC 49844.</title>
        <authorList>
            <person name="Fedorov E.A."/>
            <person name="Omeragic M."/>
            <person name="Shalygina K.F."/>
            <person name="Maclea K.S."/>
        </authorList>
    </citation>
    <scope>NUCLEOTIDE SEQUENCE [LARGE SCALE GENOMIC DNA]</scope>
    <source>
        <strain evidence="8 9">ATCC 49844</strain>
    </source>
</reference>
<feature type="transmembrane region" description="Helical" evidence="6">
    <location>
        <begin position="100"/>
        <end position="122"/>
    </location>
</feature>
<evidence type="ECO:0000256" key="6">
    <source>
        <dbReference type="RuleBase" id="RU361157"/>
    </source>
</evidence>
<feature type="transmembrane region" description="Helical" evidence="6">
    <location>
        <begin position="134"/>
        <end position="159"/>
    </location>
</feature>
<evidence type="ECO:0000313" key="8">
    <source>
        <dbReference type="EMBL" id="MCE7004725.1"/>
    </source>
</evidence>
<dbReference type="PANTHER" id="PTHR43027:SF2">
    <property type="entry name" value="TRANSPORT PERMEASE PROTEIN"/>
    <property type="match status" value="1"/>
</dbReference>
<feature type="transmembrane region" description="Helical" evidence="6">
    <location>
        <begin position="165"/>
        <end position="184"/>
    </location>
</feature>
<dbReference type="PROSITE" id="PS51012">
    <property type="entry name" value="ABC_TM2"/>
    <property type="match status" value="1"/>
</dbReference>
<dbReference type="Proteomes" id="UP001521150">
    <property type="component" value="Unassembled WGS sequence"/>
</dbReference>
<dbReference type="InterPro" id="IPR052902">
    <property type="entry name" value="ABC-2_transporter"/>
</dbReference>
<evidence type="ECO:0000256" key="1">
    <source>
        <dbReference type="ARBA" id="ARBA00004141"/>
    </source>
</evidence>
<dbReference type="Pfam" id="PF01061">
    <property type="entry name" value="ABC2_membrane"/>
    <property type="match status" value="1"/>
</dbReference>
<name>A0ABS8ZA31_9PSEU</name>
<dbReference type="PIRSF" id="PIRSF006648">
    <property type="entry name" value="DrrB"/>
    <property type="match status" value="1"/>
</dbReference>
<keyword evidence="5" id="KW-0046">Antibiotic resistance</keyword>
<feature type="domain" description="ABC transmembrane type-2" evidence="7">
    <location>
        <begin position="20"/>
        <end position="244"/>
    </location>
</feature>
<evidence type="ECO:0000256" key="3">
    <source>
        <dbReference type="ARBA" id="ARBA00022989"/>
    </source>
</evidence>
<dbReference type="EMBL" id="JAJVCN010000001">
    <property type="protein sequence ID" value="MCE7004725.1"/>
    <property type="molecule type" value="Genomic_DNA"/>
</dbReference>
<evidence type="ECO:0000313" key="9">
    <source>
        <dbReference type="Proteomes" id="UP001521150"/>
    </source>
</evidence>
<dbReference type="InterPro" id="IPR013525">
    <property type="entry name" value="ABC2_TM"/>
</dbReference>
<dbReference type="InterPro" id="IPR000412">
    <property type="entry name" value="ABC_2_transport"/>
</dbReference>
<protein>
    <recommendedName>
        <fullName evidence="6">Transport permease protein</fullName>
    </recommendedName>
</protein>
<feature type="transmembrane region" description="Helical" evidence="6">
    <location>
        <begin position="55"/>
        <end position="80"/>
    </location>
</feature>
<keyword evidence="9" id="KW-1185">Reference proteome</keyword>
<keyword evidence="6" id="KW-0813">Transport</keyword>
<gene>
    <name evidence="8" type="ORF">LWC34_18115</name>
</gene>
<proteinExistence type="inferred from homology"/>
<keyword evidence="2 6" id="KW-0812">Transmembrane</keyword>
<comment type="similarity">
    <text evidence="6">Belongs to the ABC-2 integral membrane protein family.</text>
</comment>
<sequence>MSPTWQLVKAESVLTLRDKTGPLWGVGFPLLLLIILGSVPVLNEPTSAGPTTFELYVPVLILFNLAILGLSAMPTMLVGYRENGVLRRMQTTPVNPARVLGAQVAVNTAIAIAALVVFLATAKLGFGVRLPQNPAGFIVGWLLATAALVSIGLLITALAPGRGPATAIGTVLFFPMMFFAGLWVQYHEMPPLLQDISGYTPLGAGAIALQAASLGDFPGVQPLLVLAAYTVVCTAAAIRWFRWQ</sequence>
<organism evidence="8 9">
    <name type="scientific">Kibdelosporangium philippinense</name>
    <dbReference type="NCBI Taxonomy" id="211113"/>
    <lineage>
        <taxon>Bacteria</taxon>
        <taxon>Bacillati</taxon>
        <taxon>Actinomycetota</taxon>
        <taxon>Actinomycetes</taxon>
        <taxon>Pseudonocardiales</taxon>
        <taxon>Pseudonocardiaceae</taxon>
        <taxon>Kibdelosporangium</taxon>
    </lineage>
</organism>
<dbReference type="RefSeq" id="WP_233726211.1">
    <property type="nucleotide sequence ID" value="NZ_JAJVCN010000001.1"/>
</dbReference>
<feature type="transmembrane region" description="Helical" evidence="6">
    <location>
        <begin position="23"/>
        <end position="43"/>
    </location>
</feature>
<keyword evidence="3 6" id="KW-1133">Transmembrane helix</keyword>
<evidence type="ECO:0000256" key="4">
    <source>
        <dbReference type="ARBA" id="ARBA00023136"/>
    </source>
</evidence>
<comment type="subcellular location">
    <subcellularLocation>
        <location evidence="6">Cell membrane</location>
        <topology evidence="6">Multi-pass membrane protein</topology>
    </subcellularLocation>
    <subcellularLocation>
        <location evidence="1">Membrane</location>
        <topology evidence="1">Multi-pass membrane protein</topology>
    </subcellularLocation>
</comment>
<comment type="caution">
    <text evidence="8">The sequence shown here is derived from an EMBL/GenBank/DDBJ whole genome shotgun (WGS) entry which is preliminary data.</text>
</comment>
<evidence type="ECO:0000259" key="7">
    <source>
        <dbReference type="PROSITE" id="PS51012"/>
    </source>
</evidence>
<evidence type="ECO:0000256" key="5">
    <source>
        <dbReference type="ARBA" id="ARBA00023251"/>
    </source>
</evidence>